<feature type="binding site" evidence="4">
    <location>
        <position position="121"/>
    </location>
    <ligand>
        <name>substrate</name>
    </ligand>
</feature>
<dbReference type="EMBL" id="QFXE01000013">
    <property type="protein sequence ID" value="RDH85580.1"/>
    <property type="molecule type" value="Genomic_DNA"/>
</dbReference>
<dbReference type="InterPro" id="IPR028978">
    <property type="entry name" value="Chorismate_lyase_/UTRA_dom_sf"/>
</dbReference>
<dbReference type="HAMAP" id="MF_01632">
    <property type="entry name" value="UbiC"/>
    <property type="match status" value="1"/>
</dbReference>
<dbReference type="GO" id="GO:0006744">
    <property type="term" value="P:ubiquinone biosynthetic process"/>
    <property type="evidence" value="ECO:0007669"/>
    <property type="project" value="UniProtKB-UniRule"/>
</dbReference>
<sequence length="192" mass="21875">MQKQAPEKSVLEPNWSSWKRLRFSSVPKDVLGWLRDEGSLTRRVIQACAGDFRVRVLHQGWGAPLYSEGQVLRLRRGEITLVREVELLCDETPWVFARTLIPATSLRGPARRLTLLGDKPLGAVLFSDPHVHRGITQVARLQPRHPLFAAATPHLSRLPVELWGRRTLFYIAGRPLLVNEIFLPDIPRDEGR</sequence>
<dbReference type="PANTHER" id="PTHR38683:SF1">
    <property type="entry name" value="CHORISMATE PYRUVATE-LYASE"/>
    <property type="match status" value="1"/>
</dbReference>
<evidence type="ECO:0000256" key="2">
    <source>
        <dbReference type="ARBA" id="ARBA00022688"/>
    </source>
</evidence>
<keyword evidence="1 4" id="KW-0963">Cytoplasm</keyword>
<keyword evidence="2 4" id="KW-0831">Ubiquinone biosynthesis</keyword>
<evidence type="ECO:0000313" key="6">
    <source>
        <dbReference type="Proteomes" id="UP000254771"/>
    </source>
</evidence>
<keyword evidence="6" id="KW-1185">Reference proteome</keyword>
<organism evidence="5 6">
    <name type="scientific">endosymbiont of Escarpia spicata</name>
    <dbReference type="NCBI Taxonomy" id="2200908"/>
    <lineage>
        <taxon>Bacteria</taxon>
        <taxon>Pseudomonadati</taxon>
        <taxon>Pseudomonadota</taxon>
        <taxon>Gammaproteobacteria</taxon>
        <taxon>sulfur-oxidizing symbionts</taxon>
    </lineage>
</organism>
<keyword evidence="4" id="KW-0670">Pyruvate</keyword>
<reference evidence="5 6" key="1">
    <citation type="journal article" date="2018" name="ISME J.">
        <title>Endosymbiont genomes yield clues of tubeworm success.</title>
        <authorList>
            <person name="Li Y."/>
            <person name="Liles M.R."/>
            <person name="Halanych K.M."/>
        </authorList>
    </citation>
    <scope>NUCLEOTIDE SEQUENCE [LARGE SCALE GENOMIC DNA]</scope>
    <source>
        <strain evidence="5">A1462</strain>
    </source>
</reference>
<comment type="function">
    <text evidence="4">Removes the pyruvyl group from chorismate, with concomitant aromatization of the ring, to provide 4-hydroxybenzoate (4HB) for the ubiquinone pathway.</text>
</comment>
<dbReference type="Proteomes" id="UP000254771">
    <property type="component" value="Unassembled WGS sequence"/>
</dbReference>
<dbReference type="PANTHER" id="PTHR38683">
    <property type="entry name" value="CHORISMATE PYRUVATE-LYASE"/>
    <property type="match status" value="1"/>
</dbReference>
<comment type="catalytic activity">
    <reaction evidence="4">
        <text>chorismate = 4-hydroxybenzoate + pyruvate</text>
        <dbReference type="Rhea" id="RHEA:16505"/>
        <dbReference type="ChEBI" id="CHEBI:15361"/>
        <dbReference type="ChEBI" id="CHEBI:17879"/>
        <dbReference type="ChEBI" id="CHEBI:29748"/>
        <dbReference type="EC" id="4.1.3.40"/>
    </reaction>
</comment>
<comment type="caution">
    <text evidence="4">Lacks conserved residue(s) required for the propagation of feature annotation.</text>
</comment>
<comment type="pathway">
    <text evidence="4">Cofactor biosynthesis; ubiquinone biosynthesis.</text>
</comment>
<dbReference type="Gene3D" id="3.40.1410.10">
    <property type="entry name" value="Chorismate lyase-like"/>
    <property type="match status" value="1"/>
</dbReference>
<name>A0A370DLY2_9GAMM</name>
<evidence type="ECO:0000313" key="5">
    <source>
        <dbReference type="EMBL" id="RDH85580.1"/>
    </source>
</evidence>
<evidence type="ECO:0000256" key="4">
    <source>
        <dbReference type="HAMAP-Rule" id="MF_01632"/>
    </source>
</evidence>
<gene>
    <name evidence="4" type="primary">ubiC</name>
    <name evidence="5" type="ORF">DIZ78_11065</name>
</gene>
<dbReference type="Pfam" id="PF04345">
    <property type="entry name" value="Chor_lyase"/>
    <property type="match status" value="1"/>
</dbReference>
<keyword evidence="3 4" id="KW-0456">Lyase</keyword>
<feature type="binding site" evidence="4">
    <location>
        <position position="180"/>
    </location>
    <ligand>
        <name>substrate</name>
    </ligand>
</feature>
<evidence type="ECO:0000256" key="1">
    <source>
        <dbReference type="ARBA" id="ARBA00022490"/>
    </source>
</evidence>
<evidence type="ECO:0000256" key="3">
    <source>
        <dbReference type="ARBA" id="ARBA00023239"/>
    </source>
</evidence>
<dbReference type="UniPathway" id="UPA00232"/>
<dbReference type="AlphaFoldDB" id="A0A370DLY2"/>
<proteinExistence type="inferred from homology"/>
<dbReference type="EC" id="4.1.3.40" evidence="4"/>
<accession>A0A370DLY2</accession>
<feature type="binding site" evidence="4">
    <location>
        <position position="83"/>
    </location>
    <ligand>
        <name>substrate</name>
    </ligand>
</feature>
<comment type="similarity">
    <text evidence="4">Belongs to the UbiC family.</text>
</comment>
<comment type="caution">
    <text evidence="5">The sequence shown here is derived from an EMBL/GenBank/DDBJ whole genome shotgun (WGS) entry which is preliminary data.</text>
</comment>
<dbReference type="InterPro" id="IPR007440">
    <property type="entry name" value="Chorismate--pyruvate_lyase"/>
</dbReference>
<dbReference type="GO" id="GO:0042866">
    <property type="term" value="P:pyruvate biosynthetic process"/>
    <property type="evidence" value="ECO:0007669"/>
    <property type="project" value="UniProtKB-UniRule"/>
</dbReference>
<dbReference type="GO" id="GO:0008813">
    <property type="term" value="F:chorismate lyase activity"/>
    <property type="evidence" value="ECO:0007669"/>
    <property type="project" value="UniProtKB-UniRule"/>
</dbReference>
<dbReference type="GO" id="GO:0005829">
    <property type="term" value="C:cytosol"/>
    <property type="evidence" value="ECO:0007669"/>
    <property type="project" value="TreeGrafter"/>
</dbReference>
<protein>
    <recommendedName>
        <fullName evidence="4">Probable chorismate pyruvate-lyase</fullName>
        <shortName evidence="4">CL</shortName>
        <shortName evidence="4">CPL</shortName>
        <ecNumber evidence="4">4.1.3.40</ecNumber>
    </recommendedName>
</protein>
<comment type="subcellular location">
    <subcellularLocation>
        <location evidence="4">Cytoplasm</location>
    </subcellularLocation>
</comment>
<dbReference type="SUPFAM" id="SSF64288">
    <property type="entry name" value="Chorismate lyase-like"/>
    <property type="match status" value="1"/>
</dbReference>